<evidence type="ECO:0008006" key="18">
    <source>
        <dbReference type="Google" id="ProtNLM"/>
    </source>
</evidence>
<evidence type="ECO:0000313" key="16">
    <source>
        <dbReference type="EMBL" id="CAJ1897990.1"/>
    </source>
</evidence>
<keyword evidence="2" id="KW-0245">EGF-like domain</keyword>
<keyword evidence="8 12" id="KW-0472">Membrane</keyword>
<dbReference type="Pfam" id="PF25011">
    <property type="entry name" value="VSR_TRX"/>
    <property type="match status" value="1"/>
</dbReference>
<feature type="compositionally biased region" description="Basic residues" evidence="11">
    <location>
        <begin position="664"/>
        <end position="675"/>
    </location>
</feature>
<evidence type="ECO:0000256" key="12">
    <source>
        <dbReference type="SAM" id="Phobius"/>
    </source>
</evidence>
<keyword evidence="9" id="KW-0325">Glycoprotein</keyword>
<dbReference type="AlphaFoldDB" id="A0AAD2FF03"/>
<evidence type="ECO:0000256" key="8">
    <source>
        <dbReference type="ARBA" id="ARBA00023136"/>
    </source>
</evidence>
<feature type="transmembrane region" description="Helical" evidence="12">
    <location>
        <begin position="607"/>
        <end position="631"/>
    </location>
</feature>
<keyword evidence="4 13" id="KW-0732">Signal</keyword>
<evidence type="ECO:0000259" key="15">
    <source>
        <dbReference type="Pfam" id="PF25011"/>
    </source>
</evidence>
<gene>
    <name evidence="16" type="ORF">CYCCA115_LOCUS238</name>
</gene>
<evidence type="ECO:0000256" key="2">
    <source>
        <dbReference type="ARBA" id="ARBA00022536"/>
    </source>
</evidence>
<keyword evidence="17" id="KW-1185">Reference proteome</keyword>
<dbReference type="EMBL" id="CAKOGP040000001">
    <property type="protein sequence ID" value="CAJ1897990.1"/>
    <property type="molecule type" value="Genomic_DNA"/>
</dbReference>
<feature type="compositionally biased region" description="Polar residues" evidence="11">
    <location>
        <begin position="541"/>
        <end position="570"/>
    </location>
</feature>
<evidence type="ECO:0000256" key="4">
    <source>
        <dbReference type="ARBA" id="ARBA00022729"/>
    </source>
</evidence>
<evidence type="ECO:0000259" key="14">
    <source>
        <dbReference type="Pfam" id="PF02225"/>
    </source>
</evidence>
<feature type="region of interest" description="Disordered" evidence="11">
    <location>
        <begin position="515"/>
        <end position="589"/>
    </location>
</feature>
<dbReference type="PANTHER" id="PTHR22702:SF1">
    <property type="entry name" value="PROTEASE-ASSOCIATED DOMAIN-CONTAINING PROTEIN 1"/>
    <property type="match status" value="1"/>
</dbReference>
<feature type="domain" description="Vacuolar sorting receptor thioredoxin-like" evidence="15">
    <location>
        <begin position="210"/>
        <end position="411"/>
    </location>
</feature>
<feature type="compositionally biased region" description="Basic and acidic residues" evidence="11">
    <location>
        <begin position="730"/>
        <end position="742"/>
    </location>
</feature>
<dbReference type="Proteomes" id="UP001295423">
    <property type="component" value="Unassembled WGS sequence"/>
</dbReference>
<accession>A0AAD2FF03</accession>
<sequence length="768" mass="86059">MRNPLSSSIAVAAIAASVMMNGVVAENLGKFFSSEIEITSPSWMQGTLDHRGALYGPFPAGTTVQHELFYTTRKLCGDETPSPPDAVKQQGYFLLVDRGGCSFVEKVRNAQRDNATAVIIADNHCVCTRQSEMDGTDGSIGGVCPNDPTQACEDVVPVLDDDGTGGDITIPSFMIYKPDAEILIEQLKRGTDVEVNLSWPMPQAVNERTEFVLWTTPDDIMNHQFIHTFANAVKELRNRAMFKPKMFIKDGTEKGCRRYDAVDPCPGYCTNWGRYCPSRLYDFDQYENKGVKMVVESLRRSCIWEIYGERDGIGMEWWDYMKAWILQCGAGSQYSAKCAEDIYVQAGVEKSLVEQCMEQSGNFRHNVENVLLDTAIIEAADFDVTFAPALYVNDAVVRGSLTFENALDAICATFQTSNSVPFLCSTWEDCKKTCPVDEDCYIESGECRIYQEPILETLTVYDNDDYIFEQFGNPTDSTPTNAIPTRSPTVEPVAAQQPTQSPFNMWQPVRTATPVAPTATEPTQQPVAPTATEPTQQPVANPTSTPTENPTQRPTTHPTTKVTNRPTVSPTKPEVKPVAAPPTPDSGFKETIQIYEGNRGGEAGPDIALILGLSIGLGCAFLISLAIFLILRDRNRQEDLRQISMEDSRSLVSHNFMDEESMGRGRRFRMPRMPRRHPDERRSFRKLFPSRRPRFEPRPPTRKSRKAFDEVWDDQPSPLELDVVERVRGDYDADISDPDRPTIARGPKQPPRWTRDMIPADDSFEEEY</sequence>
<feature type="compositionally biased region" description="Low complexity" evidence="11">
    <location>
        <begin position="515"/>
        <end position="540"/>
    </location>
</feature>
<feature type="chain" id="PRO_5042258418" description="PA domain-containing protein" evidence="13">
    <location>
        <begin position="26"/>
        <end position="768"/>
    </location>
</feature>
<dbReference type="InterPro" id="IPR046450">
    <property type="entry name" value="PA_dom_sf"/>
</dbReference>
<dbReference type="Pfam" id="PF02225">
    <property type="entry name" value="PA"/>
    <property type="match status" value="1"/>
</dbReference>
<dbReference type="PANTHER" id="PTHR22702">
    <property type="entry name" value="PROTEASE-ASSOCIATED DOMAIN-CONTAINING PROTEIN"/>
    <property type="match status" value="1"/>
</dbReference>
<name>A0AAD2FF03_9STRA</name>
<comment type="subcellular location">
    <subcellularLocation>
        <location evidence="10">Endomembrane system</location>
        <topology evidence="10">Single-pass membrane protein</topology>
    </subcellularLocation>
    <subcellularLocation>
        <location evidence="1">Membrane</location>
        <topology evidence="1">Single-pass type I membrane protein</topology>
    </subcellularLocation>
</comment>
<dbReference type="Gene3D" id="3.50.30.30">
    <property type="match status" value="1"/>
</dbReference>
<evidence type="ECO:0000256" key="10">
    <source>
        <dbReference type="ARBA" id="ARBA00037847"/>
    </source>
</evidence>
<dbReference type="InterPro" id="IPR003137">
    <property type="entry name" value="PA_domain"/>
</dbReference>
<feature type="domain" description="PA" evidence="14">
    <location>
        <begin position="66"/>
        <end position="136"/>
    </location>
</feature>
<keyword evidence="3 12" id="KW-0812">Transmembrane</keyword>
<dbReference type="GO" id="GO:0016020">
    <property type="term" value="C:membrane"/>
    <property type="evidence" value="ECO:0007669"/>
    <property type="project" value="UniProtKB-SubCell"/>
</dbReference>
<evidence type="ECO:0000256" key="3">
    <source>
        <dbReference type="ARBA" id="ARBA00022692"/>
    </source>
</evidence>
<dbReference type="GO" id="GO:0012505">
    <property type="term" value="C:endomembrane system"/>
    <property type="evidence" value="ECO:0007669"/>
    <property type="project" value="UniProtKB-SubCell"/>
</dbReference>
<feature type="compositionally biased region" description="Basic residues" evidence="11">
    <location>
        <begin position="683"/>
        <end position="692"/>
    </location>
</feature>
<keyword evidence="6" id="KW-0106">Calcium</keyword>
<feature type="signal peptide" evidence="13">
    <location>
        <begin position="1"/>
        <end position="25"/>
    </location>
</feature>
<dbReference type="SUPFAM" id="SSF52025">
    <property type="entry name" value="PA domain"/>
    <property type="match status" value="1"/>
</dbReference>
<evidence type="ECO:0000256" key="6">
    <source>
        <dbReference type="ARBA" id="ARBA00022837"/>
    </source>
</evidence>
<comment type="caution">
    <text evidence="16">The sequence shown here is derived from an EMBL/GenBank/DDBJ whole genome shotgun (WGS) entry which is preliminary data.</text>
</comment>
<keyword evidence="7 12" id="KW-1133">Transmembrane helix</keyword>
<feature type="region of interest" description="Disordered" evidence="11">
    <location>
        <begin position="730"/>
        <end position="768"/>
    </location>
</feature>
<proteinExistence type="predicted"/>
<keyword evidence="5" id="KW-0677">Repeat</keyword>
<feature type="region of interest" description="Disordered" evidence="11">
    <location>
        <begin position="661"/>
        <end position="711"/>
    </location>
</feature>
<organism evidence="16 17">
    <name type="scientific">Cylindrotheca closterium</name>
    <dbReference type="NCBI Taxonomy" id="2856"/>
    <lineage>
        <taxon>Eukaryota</taxon>
        <taxon>Sar</taxon>
        <taxon>Stramenopiles</taxon>
        <taxon>Ochrophyta</taxon>
        <taxon>Bacillariophyta</taxon>
        <taxon>Bacillariophyceae</taxon>
        <taxon>Bacillariophycidae</taxon>
        <taxon>Bacillariales</taxon>
        <taxon>Bacillariaceae</taxon>
        <taxon>Cylindrotheca</taxon>
    </lineage>
</organism>
<evidence type="ECO:0000256" key="11">
    <source>
        <dbReference type="SAM" id="MobiDB-lite"/>
    </source>
</evidence>
<dbReference type="InterPro" id="IPR056858">
    <property type="entry name" value="VSR_TRX"/>
</dbReference>
<evidence type="ECO:0000256" key="1">
    <source>
        <dbReference type="ARBA" id="ARBA00004479"/>
    </source>
</evidence>
<evidence type="ECO:0000256" key="13">
    <source>
        <dbReference type="SAM" id="SignalP"/>
    </source>
</evidence>
<reference evidence="16" key="1">
    <citation type="submission" date="2023-08" db="EMBL/GenBank/DDBJ databases">
        <authorList>
            <person name="Audoor S."/>
            <person name="Bilcke G."/>
        </authorList>
    </citation>
    <scope>NUCLEOTIDE SEQUENCE</scope>
</reference>
<evidence type="ECO:0000256" key="7">
    <source>
        <dbReference type="ARBA" id="ARBA00022989"/>
    </source>
</evidence>
<evidence type="ECO:0000256" key="9">
    <source>
        <dbReference type="ARBA" id="ARBA00023180"/>
    </source>
</evidence>
<protein>
    <recommendedName>
        <fullName evidence="18">PA domain-containing protein</fullName>
    </recommendedName>
</protein>
<evidence type="ECO:0000313" key="17">
    <source>
        <dbReference type="Proteomes" id="UP001295423"/>
    </source>
</evidence>
<evidence type="ECO:0000256" key="5">
    <source>
        <dbReference type="ARBA" id="ARBA00022737"/>
    </source>
</evidence>